<evidence type="ECO:0000256" key="1">
    <source>
        <dbReference type="SAM" id="Phobius"/>
    </source>
</evidence>
<proteinExistence type="predicted"/>
<evidence type="ECO:0000313" key="3">
    <source>
        <dbReference type="Proteomes" id="UP000503096"/>
    </source>
</evidence>
<keyword evidence="1" id="KW-0812">Transmembrane</keyword>
<keyword evidence="1" id="KW-0472">Membrane</keyword>
<feature type="transmembrane region" description="Helical" evidence="1">
    <location>
        <begin position="103"/>
        <end position="120"/>
    </location>
</feature>
<dbReference type="FunCoup" id="A0A6M4H4S0">
    <property type="interactions" value="50"/>
</dbReference>
<dbReference type="PIRSF" id="PIRSF016789">
    <property type="entry name" value="DUF454"/>
    <property type="match status" value="1"/>
</dbReference>
<sequence length="123" mass="12706">MKRAPLARAAYCAAGTVFVAIGIAGVILPLLPATPFFLLAAACYLRGSQRAYDWLLAHRVFGAGIRAFREGRGISRRAKAAALATMWASLGVSMHVAGSLGAVAALAAIGGSVTFFLLRLSSA</sequence>
<dbReference type="GO" id="GO:0005886">
    <property type="term" value="C:plasma membrane"/>
    <property type="evidence" value="ECO:0007669"/>
    <property type="project" value="TreeGrafter"/>
</dbReference>
<dbReference type="EMBL" id="CP053073">
    <property type="protein sequence ID" value="QJR14272.1"/>
    <property type="molecule type" value="Genomic_DNA"/>
</dbReference>
<dbReference type="InterPro" id="IPR007401">
    <property type="entry name" value="DUF454"/>
</dbReference>
<accession>A0A6M4H4S0</accession>
<gene>
    <name evidence="2" type="primary">ybaN</name>
    <name evidence="2" type="ORF">DSM104440_01065</name>
</gene>
<dbReference type="Pfam" id="PF04304">
    <property type="entry name" value="DUF454"/>
    <property type="match status" value="1"/>
</dbReference>
<name>A0A6M4H4S0_9PROT</name>
<dbReference type="Proteomes" id="UP000503096">
    <property type="component" value="Chromosome"/>
</dbReference>
<dbReference type="PANTHER" id="PTHR35813:SF1">
    <property type="entry name" value="INNER MEMBRANE PROTEIN YBAN"/>
    <property type="match status" value="1"/>
</dbReference>
<keyword evidence="1" id="KW-1133">Transmembrane helix</keyword>
<dbReference type="RefSeq" id="WP_171161048.1">
    <property type="nucleotide sequence ID" value="NZ_CP053073.1"/>
</dbReference>
<dbReference type="AlphaFoldDB" id="A0A6M4H4S0"/>
<keyword evidence="3" id="KW-1185">Reference proteome</keyword>
<evidence type="ECO:0000313" key="2">
    <source>
        <dbReference type="EMBL" id="QJR14272.1"/>
    </source>
</evidence>
<dbReference type="KEGG" id="upl:DSM104440_01065"/>
<reference evidence="2 3" key="1">
    <citation type="submission" date="2020-04" db="EMBL/GenBank/DDBJ databases">
        <title>Usitatibacter rugosus gen. nov., sp. nov. and Usitatibacter palustris sp. nov., novel members of Usitatibacteraceae fam. nov. within the order Nitrosomonadales isolated from soil.</title>
        <authorList>
            <person name="Huber K.J."/>
            <person name="Neumann-Schaal M."/>
            <person name="Geppert A."/>
            <person name="Luckner M."/>
            <person name="Wanner G."/>
            <person name="Overmann J."/>
        </authorList>
    </citation>
    <scope>NUCLEOTIDE SEQUENCE [LARGE SCALE GENOMIC DNA]</scope>
    <source>
        <strain evidence="2 3">Swamp67</strain>
    </source>
</reference>
<dbReference type="InParanoid" id="A0A6M4H4S0"/>
<dbReference type="PANTHER" id="PTHR35813">
    <property type="entry name" value="INNER MEMBRANE PROTEIN YBAN"/>
    <property type="match status" value="1"/>
</dbReference>
<feature type="transmembrane region" description="Helical" evidence="1">
    <location>
        <begin position="9"/>
        <end position="31"/>
    </location>
</feature>
<organism evidence="2 3">
    <name type="scientific">Usitatibacter palustris</name>
    <dbReference type="NCBI Taxonomy" id="2732487"/>
    <lineage>
        <taxon>Bacteria</taxon>
        <taxon>Pseudomonadati</taxon>
        <taxon>Pseudomonadota</taxon>
        <taxon>Betaproteobacteria</taxon>
        <taxon>Nitrosomonadales</taxon>
        <taxon>Usitatibacteraceae</taxon>
        <taxon>Usitatibacter</taxon>
    </lineage>
</organism>
<protein>
    <submittedName>
        <fullName evidence="2">Inner membrane protein YbaN</fullName>
    </submittedName>
</protein>